<protein>
    <recommendedName>
        <fullName evidence="2">VQ domain-containing protein</fullName>
    </recommendedName>
</protein>
<dbReference type="EnsemblPlants" id="Kaladp0071s0200.1.v1.1">
    <property type="protein sequence ID" value="Kaladp0071s0200.1.v1.1.CDS.1"/>
    <property type="gene ID" value="Kaladp0071s0200.v1.1"/>
</dbReference>
<feature type="domain" description="VQ" evidence="2">
    <location>
        <begin position="57"/>
        <end position="80"/>
    </location>
</feature>
<dbReference type="Pfam" id="PF05678">
    <property type="entry name" value="VQ"/>
    <property type="match status" value="1"/>
</dbReference>
<evidence type="ECO:0000313" key="4">
    <source>
        <dbReference type="Proteomes" id="UP000594263"/>
    </source>
</evidence>
<dbReference type="Proteomes" id="UP000594263">
    <property type="component" value="Unplaced"/>
</dbReference>
<feature type="compositionally biased region" description="Polar residues" evidence="1">
    <location>
        <begin position="33"/>
        <end position="44"/>
    </location>
</feature>
<organism evidence="3 4">
    <name type="scientific">Kalanchoe fedtschenkoi</name>
    <name type="common">Lavender scallops</name>
    <name type="synonym">South American air plant</name>
    <dbReference type="NCBI Taxonomy" id="63787"/>
    <lineage>
        <taxon>Eukaryota</taxon>
        <taxon>Viridiplantae</taxon>
        <taxon>Streptophyta</taxon>
        <taxon>Embryophyta</taxon>
        <taxon>Tracheophyta</taxon>
        <taxon>Spermatophyta</taxon>
        <taxon>Magnoliopsida</taxon>
        <taxon>eudicotyledons</taxon>
        <taxon>Gunneridae</taxon>
        <taxon>Pentapetalae</taxon>
        <taxon>Saxifragales</taxon>
        <taxon>Crassulaceae</taxon>
        <taxon>Kalanchoe</taxon>
    </lineage>
</organism>
<dbReference type="InterPro" id="IPR039612">
    <property type="entry name" value="VQ_5/9/14"/>
</dbReference>
<feature type="compositionally biased region" description="Pro residues" evidence="1">
    <location>
        <begin position="47"/>
        <end position="60"/>
    </location>
</feature>
<evidence type="ECO:0000313" key="3">
    <source>
        <dbReference type="EnsemblPlants" id="Kaladp0071s0200.1.v1.1.CDS.1"/>
    </source>
</evidence>
<dbReference type="PANTHER" id="PTHR33783">
    <property type="entry name" value="PROTEIN HAIKU1"/>
    <property type="match status" value="1"/>
</dbReference>
<feature type="compositionally biased region" description="Polar residues" evidence="1">
    <location>
        <begin position="112"/>
        <end position="137"/>
    </location>
</feature>
<evidence type="ECO:0000256" key="1">
    <source>
        <dbReference type="SAM" id="MobiDB-lite"/>
    </source>
</evidence>
<dbReference type="PANTHER" id="PTHR33783:SF4">
    <property type="entry name" value="VQ MOTIF-CONTAINING PROTEIN 9"/>
    <property type="match status" value="1"/>
</dbReference>
<keyword evidence="4" id="KW-1185">Reference proteome</keyword>
<dbReference type="AlphaFoldDB" id="A0A7N0UJS4"/>
<accession>A0A7N0UJS4</accession>
<name>A0A7N0UJS4_KALFE</name>
<evidence type="ECO:0000259" key="2">
    <source>
        <dbReference type="Pfam" id="PF05678"/>
    </source>
</evidence>
<dbReference type="InterPro" id="IPR008889">
    <property type="entry name" value="VQ"/>
</dbReference>
<proteinExistence type="predicted"/>
<dbReference type="Gramene" id="Kaladp0071s0200.1.v1.1">
    <property type="protein sequence ID" value="Kaladp0071s0200.1.v1.1.CDS.1"/>
    <property type="gene ID" value="Kaladp0071s0200.v1.1"/>
</dbReference>
<reference evidence="3" key="1">
    <citation type="submission" date="2021-01" db="UniProtKB">
        <authorList>
            <consortium name="EnsemblPlants"/>
        </authorList>
    </citation>
    <scope>IDENTIFICATION</scope>
</reference>
<feature type="region of interest" description="Disordered" evidence="1">
    <location>
        <begin position="1"/>
        <end position="137"/>
    </location>
</feature>
<sequence>MDQNPPNPSDDQPQHRRNTHLSINKLSHKIAKPSSSNPIQTQSKPTLDPPPPLNPNPPPVYNISKSDFRDMVQKLTGPPPGELAEMSRAQQNAPKPPSSRLHRIRPPPLAQLSANFASSPLGNQSQSQNRHPGVQQMGQSGALTHFGAGFVRAGAHVGQPLSPLPPFPAVHAAAESPISAYMRHLRGSGSGFGVDSEPRRLSGFSPRWRGAAQEESALLGFGCLPSPKSPNLLLSPKAGQLGLPLSPTGKP</sequence>